<protein>
    <submittedName>
        <fullName evidence="3">Uncharacterized protein</fullName>
    </submittedName>
</protein>
<feature type="region of interest" description="Disordered" evidence="2">
    <location>
        <begin position="447"/>
        <end position="519"/>
    </location>
</feature>
<comment type="caution">
    <text evidence="3">The sequence shown here is derived from an EMBL/GenBank/DDBJ whole genome shotgun (WGS) entry which is preliminary data.</text>
</comment>
<gene>
    <name evidence="3" type="ORF">CK203_080642</name>
</gene>
<proteinExistence type="predicted"/>
<feature type="coiled-coil region" evidence="1">
    <location>
        <begin position="600"/>
        <end position="638"/>
    </location>
</feature>
<evidence type="ECO:0000256" key="1">
    <source>
        <dbReference type="SAM" id="Coils"/>
    </source>
</evidence>
<organism evidence="3 4">
    <name type="scientific">Vitis vinifera</name>
    <name type="common">Grape</name>
    <dbReference type="NCBI Taxonomy" id="29760"/>
    <lineage>
        <taxon>Eukaryota</taxon>
        <taxon>Viridiplantae</taxon>
        <taxon>Streptophyta</taxon>
        <taxon>Embryophyta</taxon>
        <taxon>Tracheophyta</taxon>
        <taxon>Spermatophyta</taxon>
        <taxon>Magnoliopsida</taxon>
        <taxon>eudicotyledons</taxon>
        <taxon>Gunneridae</taxon>
        <taxon>Pentapetalae</taxon>
        <taxon>rosids</taxon>
        <taxon>Vitales</taxon>
        <taxon>Vitaceae</taxon>
        <taxon>Viteae</taxon>
        <taxon>Vitis</taxon>
    </lineage>
</organism>
<feature type="compositionally biased region" description="Basic and acidic residues" evidence="2">
    <location>
        <begin position="371"/>
        <end position="380"/>
    </location>
</feature>
<accession>A0A438F0F9</accession>
<name>A0A438F0F9_VITVI</name>
<reference evidence="3 4" key="1">
    <citation type="journal article" date="2018" name="PLoS Genet.">
        <title>Population sequencing reveals clonal diversity and ancestral inbreeding in the grapevine cultivar Chardonnay.</title>
        <authorList>
            <person name="Roach M.J."/>
            <person name="Johnson D.L."/>
            <person name="Bohlmann J."/>
            <person name="van Vuuren H.J."/>
            <person name="Jones S.J."/>
            <person name="Pretorius I.S."/>
            <person name="Schmidt S.A."/>
            <person name="Borneman A.R."/>
        </authorList>
    </citation>
    <scope>NUCLEOTIDE SEQUENCE [LARGE SCALE GENOMIC DNA]</scope>
    <source>
        <strain evidence="4">cv. Chardonnay</strain>
        <tissue evidence="3">Leaf</tissue>
    </source>
</reference>
<dbReference type="EMBL" id="QGNW01001158">
    <property type="protein sequence ID" value="RVW53142.1"/>
    <property type="molecule type" value="Genomic_DNA"/>
</dbReference>
<evidence type="ECO:0000313" key="4">
    <source>
        <dbReference type="Proteomes" id="UP000288805"/>
    </source>
</evidence>
<evidence type="ECO:0000313" key="3">
    <source>
        <dbReference type="EMBL" id="RVW53142.1"/>
    </source>
</evidence>
<evidence type="ECO:0000256" key="2">
    <source>
        <dbReference type="SAM" id="MobiDB-lite"/>
    </source>
</evidence>
<feature type="region of interest" description="Disordered" evidence="2">
    <location>
        <begin position="328"/>
        <end position="396"/>
    </location>
</feature>
<dbReference type="AlphaFoldDB" id="A0A438F0F9"/>
<keyword evidence="1" id="KW-0175">Coiled coil</keyword>
<feature type="compositionally biased region" description="Basic and acidic residues" evidence="2">
    <location>
        <begin position="668"/>
        <end position="678"/>
    </location>
</feature>
<dbReference type="Proteomes" id="UP000288805">
    <property type="component" value="Unassembled WGS sequence"/>
</dbReference>
<feature type="region of interest" description="Disordered" evidence="2">
    <location>
        <begin position="658"/>
        <end position="678"/>
    </location>
</feature>
<sequence>MMTLGGGRAIITIRAADRDRGGGTWAMGVRVGEARHVYSWGNSDEADPDENVRHGSLGDLAWASVFATGCCQWSRGFLWPLCFMWVGGFSLGRVKGFWDGYTDGVRELPHLARSGDAHEKSVDKLSVKEFREWFYIPYGVVVELMDGDVMSTEKAEDHAIVFSKEQFNAGLWFPLLSLFKEFLHFTQIPSAYIYPNIVRVLMGCNILSMLFNLDLTLLEAGLLEHPERPFSPNHSLVLPGPDKRGHIVEWVEKASFARLNKLFEITAAERHYETLLTARNLLAVVRESQTYIINILPRKLPKKLVSGEHYVLKDLQFYKEVKKADAQKRQTLLDDREGRRKEGTLRKAPGKKRSTPSSLAGAPAKKKNRRRLEVTIRESEVPPLPSVLSGPGHLASLNHSGPSQLVVERLALLAEETTSINQPGSPHPDADAAEASCEAALPLSAPPREEVGSESLVSCSSVQDDHPEESEAGDGSREPTRPGGGPGWGSPGATQLAETAGAPESEKESLSHASSGGNPFDDATCISASAFRYAELEEKLKRIPPGLDVVMPLAKMFEVVETVELAEAKSREETLDACLLEAEDEKAFLSGEVRQLWTEVSIEKKQREDLQLRLSSQKKELESEFAAEREELEADYQKQVDDMFFFGYRYCMKKHGIKRDVPSIPPGEEEKLRGKLAQ</sequence>
<feature type="compositionally biased region" description="Basic and acidic residues" evidence="2">
    <location>
        <begin position="328"/>
        <end position="345"/>
    </location>
</feature>